<name>A0A8H3QQ73_9GLOM</name>
<sequence length="89" mass="10248">MLIARVMERNPANVQAAIDRAKMIELGNKIVMQVLMNQNFGNANIEQMAKVQKEEPKNIFDKPKEQIDKEIEDITDAFTKMKANDEKEI</sequence>
<organism evidence="1 2">
    <name type="scientific">Rhizophagus clarus</name>
    <dbReference type="NCBI Taxonomy" id="94130"/>
    <lineage>
        <taxon>Eukaryota</taxon>
        <taxon>Fungi</taxon>
        <taxon>Fungi incertae sedis</taxon>
        <taxon>Mucoromycota</taxon>
        <taxon>Glomeromycotina</taxon>
        <taxon>Glomeromycetes</taxon>
        <taxon>Glomerales</taxon>
        <taxon>Glomeraceae</taxon>
        <taxon>Rhizophagus</taxon>
    </lineage>
</organism>
<evidence type="ECO:0000313" key="1">
    <source>
        <dbReference type="EMBL" id="GES87412.1"/>
    </source>
</evidence>
<reference evidence="1" key="1">
    <citation type="submission" date="2019-10" db="EMBL/GenBank/DDBJ databases">
        <title>Conservation and host-specific expression of non-tandemly repeated heterogenous ribosome RNA gene in arbuscular mycorrhizal fungi.</title>
        <authorList>
            <person name="Maeda T."/>
            <person name="Kobayashi Y."/>
            <person name="Nakagawa T."/>
            <person name="Ezawa T."/>
            <person name="Yamaguchi K."/>
            <person name="Bino T."/>
            <person name="Nishimoto Y."/>
            <person name="Shigenobu S."/>
            <person name="Kawaguchi M."/>
        </authorList>
    </citation>
    <scope>NUCLEOTIDE SEQUENCE</scope>
    <source>
        <strain evidence="1">HR1</strain>
    </source>
</reference>
<dbReference type="EMBL" id="BLAL01000165">
    <property type="protein sequence ID" value="GES87412.1"/>
    <property type="molecule type" value="Genomic_DNA"/>
</dbReference>
<protein>
    <submittedName>
        <fullName evidence="1">Uncharacterized protein</fullName>
    </submittedName>
</protein>
<gene>
    <name evidence="1" type="ORF">RCL2_001440600</name>
</gene>
<comment type="caution">
    <text evidence="1">The sequence shown here is derived from an EMBL/GenBank/DDBJ whole genome shotgun (WGS) entry which is preliminary data.</text>
</comment>
<proteinExistence type="predicted"/>
<accession>A0A8H3QQ73</accession>
<evidence type="ECO:0000313" key="2">
    <source>
        <dbReference type="Proteomes" id="UP000615446"/>
    </source>
</evidence>
<dbReference type="AlphaFoldDB" id="A0A8H3QQ73"/>
<dbReference type="Proteomes" id="UP000615446">
    <property type="component" value="Unassembled WGS sequence"/>
</dbReference>